<proteinExistence type="predicted"/>
<feature type="compositionally biased region" description="Low complexity" evidence="1">
    <location>
        <begin position="16"/>
        <end position="31"/>
    </location>
</feature>
<dbReference type="Proteomes" id="UP001153069">
    <property type="component" value="Unassembled WGS sequence"/>
</dbReference>
<feature type="region of interest" description="Disordered" evidence="1">
    <location>
        <begin position="1"/>
        <end position="39"/>
    </location>
</feature>
<accession>A0A9N8DGH6</accession>
<dbReference type="AlphaFoldDB" id="A0A9N8DGH6"/>
<gene>
    <name evidence="2" type="ORF">SEMRO_56_G032910.1</name>
</gene>
<dbReference type="OrthoDB" id="36600at2759"/>
<organism evidence="2 3">
    <name type="scientific">Seminavis robusta</name>
    <dbReference type="NCBI Taxonomy" id="568900"/>
    <lineage>
        <taxon>Eukaryota</taxon>
        <taxon>Sar</taxon>
        <taxon>Stramenopiles</taxon>
        <taxon>Ochrophyta</taxon>
        <taxon>Bacillariophyta</taxon>
        <taxon>Bacillariophyceae</taxon>
        <taxon>Bacillariophycidae</taxon>
        <taxon>Naviculales</taxon>
        <taxon>Naviculaceae</taxon>
        <taxon>Seminavis</taxon>
    </lineage>
</organism>
<evidence type="ECO:0000313" key="2">
    <source>
        <dbReference type="EMBL" id="CAB9499234.1"/>
    </source>
</evidence>
<dbReference type="EMBL" id="CAICTM010000055">
    <property type="protein sequence ID" value="CAB9499234.1"/>
    <property type="molecule type" value="Genomic_DNA"/>
</dbReference>
<protein>
    <submittedName>
        <fullName evidence="2">Uncharacterized protein</fullName>
    </submittedName>
</protein>
<reference evidence="2" key="1">
    <citation type="submission" date="2020-06" db="EMBL/GenBank/DDBJ databases">
        <authorList>
            <consortium name="Plant Systems Biology data submission"/>
        </authorList>
    </citation>
    <scope>NUCLEOTIDE SEQUENCE</scope>
    <source>
        <strain evidence="2">D6</strain>
    </source>
</reference>
<keyword evidence="3" id="KW-1185">Reference proteome</keyword>
<sequence>MSEECKSAEGDYVMMGKPGAAPGRGAAGLPHGIDDPNLPQEEKDHRLAIALQQQENAAALEEHKKKHEATKKADMHRTARSGTFSRLANVRDKDHGMLSVPADYTTDNAYVNAANEPKMSTYAPPPKNAKPEEIQDYKLAAELQRFEQVGAGTVREMEKIAQEEEEAAKAQAHRTGLSTYKK</sequence>
<evidence type="ECO:0000256" key="1">
    <source>
        <dbReference type="SAM" id="MobiDB-lite"/>
    </source>
</evidence>
<feature type="region of interest" description="Disordered" evidence="1">
    <location>
        <begin position="162"/>
        <end position="182"/>
    </location>
</feature>
<comment type="caution">
    <text evidence="2">The sequence shown here is derived from an EMBL/GenBank/DDBJ whole genome shotgun (WGS) entry which is preliminary data.</text>
</comment>
<feature type="region of interest" description="Disordered" evidence="1">
    <location>
        <begin position="58"/>
        <end position="88"/>
    </location>
</feature>
<name>A0A9N8DGH6_9STRA</name>
<evidence type="ECO:0000313" key="3">
    <source>
        <dbReference type="Proteomes" id="UP001153069"/>
    </source>
</evidence>